<keyword evidence="1" id="KW-0175">Coiled coil</keyword>
<reference evidence="3 4" key="1">
    <citation type="submission" date="2020-06" db="EMBL/GenBank/DDBJ databases">
        <title>Transcriptomic and genomic resources for Thalictrum thalictroides and T. hernandezii: Facilitating candidate gene discovery in an emerging model plant lineage.</title>
        <authorList>
            <person name="Arias T."/>
            <person name="Riano-Pachon D.M."/>
            <person name="Di Stilio V.S."/>
        </authorList>
    </citation>
    <scope>NUCLEOTIDE SEQUENCE [LARGE SCALE GENOMIC DNA]</scope>
    <source>
        <strain evidence="4">cv. WT478/WT964</strain>
        <tissue evidence="3">Leaves</tissue>
    </source>
</reference>
<gene>
    <name evidence="3" type="ORF">FRX31_022724</name>
</gene>
<keyword evidence="4" id="KW-1185">Reference proteome</keyword>
<feature type="coiled-coil region" evidence="1">
    <location>
        <begin position="277"/>
        <end position="304"/>
    </location>
</feature>
<dbReference type="AlphaFoldDB" id="A0A7J6VRI3"/>
<evidence type="ECO:0000313" key="4">
    <source>
        <dbReference type="Proteomes" id="UP000554482"/>
    </source>
</evidence>
<name>A0A7J6VRI3_THATH</name>
<comment type="caution">
    <text evidence="3">The sequence shown here is derived from an EMBL/GenBank/DDBJ whole genome shotgun (WGS) entry which is preliminary data.</text>
</comment>
<evidence type="ECO:0000256" key="2">
    <source>
        <dbReference type="SAM" id="MobiDB-lite"/>
    </source>
</evidence>
<dbReference type="Proteomes" id="UP000554482">
    <property type="component" value="Unassembled WGS sequence"/>
</dbReference>
<dbReference type="EMBL" id="JABWDY010027700">
    <property type="protein sequence ID" value="KAF5187689.1"/>
    <property type="molecule type" value="Genomic_DNA"/>
</dbReference>
<feature type="region of interest" description="Disordered" evidence="2">
    <location>
        <begin position="316"/>
        <end position="360"/>
    </location>
</feature>
<protein>
    <submittedName>
        <fullName evidence="3">Uncharacterized protein</fullName>
    </submittedName>
</protein>
<organism evidence="3 4">
    <name type="scientific">Thalictrum thalictroides</name>
    <name type="common">Rue-anemone</name>
    <name type="synonym">Anemone thalictroides</name>
    <dbReference type="NCBI Taxonomy" id="46969"/>
    <lineage>
        <taxon>Eukaryota</taxon>
        <taxon>Viridiplantae</taxon>
        <taxon>Streptophyta</taxon>
        <taxon>Embryophyta</taxon>
        <taxon>Tracheophyta</taxon>
        <taxon>Spermatophyta</taxon>
        <taxon>Magnoliopsida</taxon>
        <taxon>Ranunculales</taxon>
        <taxon>Ranunculaceae</taxon>
        <taxon>Thalictroideae</taxon>
        <taxon>Thalictrum</taxon>
    </lineage>
</organism>
<accession>A0A7J6VRI3</accession>
<sequence>MQNTAMVKKVLKSAEVGKRTTNVGVQTKVNTPTKVPLENGTRWTAGGAYRVGGKASLTGEEIADKFSIEGFEIVKEKDMIGEWGENMVLVSYCMLELGFKLPLDVDVAKLLVYYDASPCQMSGTFWLVVARARELENVYGRRFGFSEIARCITIKNLMNHLITVSCDSKGFYGIPSTFKHVNKHRYVCIGDWNRTGLPVRNRPRRDKYRPEALPENPLASSHLDYYFQDRTERLLRNLRWEDNIVKQTWRKNSVPKVITRREEEEEEVPIRDIPEMVDGSEEEANEIANEMERVVDNKEDMVDEEVIGIGESMVEENRKRKGKTLRSSSDEGEEEVGHDEGEKDYGHGKEASVSGVGTSEGQVKDSFLGLELMIGDAVVIKKVPSNEPEVIELWDSPKVEYVQSENSRLNLNVKANASTSRPRTLDALLSAIGVEVPGFIEKIRAAAVEQYGTPSDEIEDELKKSKARTAHFMMEAMFLKGRLSEVKKKNKQLEEENTRLKLDSKRSIQKVEEKALKARETELLELQRELETVKATNEELKAAKEQADRG</sequence>
<feature type="compositionally biased region" description="Basic and acidic residues" evidence="2">
    <location>
        <begin position="338"/>
        <end position="350"/>
    </location>
</feature>
<evidence type="ECO:0000256" key="1">
    <source>
        <dbReference type="SAM" id="Coils"/>
    </source>
</evidence>
<feature type="coiled-coil region" evidence="1">
    <location>
        <begin position="476"/>
        <end position="550"/>
    </location>
</feature>
<feature type="non-terminal residue" evidence="3">
    <location>
        <position position="1"/>
    </location>
</feature>
<evidence type="ECO:0000313" key="3">
    <source>
        <dbReference type="EMBL" id="KAF5187689.1"/>
    </source>
</evidence>
<proteinExistence type="predicted"/>